<evidence type="ECO:0000313" key="2">
    <source>
        <dbReference type="EMBL" id="KGR10448.1"/>
    </source>
</evidence>
<feature type="transmembrane region" description="Helical" evidence="1">
    <location>
        <begin position="29"/>
        <end position="48"/>
    </location>
</feature>
<proteinExistence type="predicted"/>
<keyword evidence="1" id="KW-0812">Transmembrane</keyword>
<dbReference type="EMBL" id="AJIX01000021">
    <property type="protein sequence ID" value="KGR10448.1"/>
    <property type="molecule type" value="Genomic_DNA"/>
</dbReference>
<sequence>MDKFIQSFSHQYLDSSSSLKLTARRKRKLTILGLFLFSLISLMIIISYSDYRELVLVVHFSIIIPTLNNKINLNNKFKIIKLLKKVNEQLYSQIISIMFMIIKVLI</sequence>
<dbReference type="Proteomes" id="UP000030161">
    <property type="component" value="Unassembled WGS sequence"/>
</dbReference>
<dbReference type="AlphaFoldDB" id="A0AB34PUQ8"/>
<reference evidence="2 3" key="1">
    <citation type="submission" date="2013-12" db="EMBL/GenBank/DDBJ databases">
        <title>The Genome Sequence of Candida albicans P78048.</title>
        <authorList>
            <consortium name="The Broad Institute Genome Sequencing Platform"/>
            <consortium name="The Broad Institute Genome Sequencing Center for Infectious Disease"/>
            <person name="Cuomo C."/>
            <person name="Bennett R."/>
            <person name="Hirakawa M."/>
            <person name="Noverr M."/>
            <person name="Mitchell A."/>
            <person name="Young S.K."/>
            <person name="Zeng Q."/>
            <person name="Gargeya S."/>
            <person name="Fitzgerald M."/>
            <person name="Abouelleil A."/>
            <person name="Alvarado L."/>
            <person name="Berlin A.M."/>
            <person name="Chapman S.B."/>
            <person name="Dewar J."/>
            <person name="Goldberg J."/>
            <person name="Griggs A."/>
            <person name="Gujja S."/>
            <person name="Hansen M."/>
            <person name="Howarth C."/>
            <person name="Imamovic A."/>
            <person name="Larimer J."/>
            <person name="McCowan C."/>
            <person name="Murphy C."/>
            <person name="Pearson M."/>
            <person name="Priest M."/>
            <person name="Roberts A."/>
            <person name="Saif S."/>
            <person name="Shea T."/>
            <person name="Sykes S."/>
            <person name="Wortman J."/>
            <person name="Nusbaum C."/>
            <person name="Birren B."/>
        </authorList>
    </citation>
    <scope>NUCLEOTIDE SEQUENCE [LARGE SCALE GENOMIC DNA]</scope>
    <source>
        <strain evidence="2 3">P78048</strain>
    </source>
</reference>
<evidence type="ECO:0000313" key="3">
    <source>
        <dbReference type="Proteomes" id="UP000030161"/>
    </source>
</evidence>
<gene>
    <name evidence="2" type="ORF">MG3_03205</name>
</gene>
<comment type="caution">
    <text evidence="2">The sequence shown here is derived from an EMBL/GenBank/DDBJ whole genome shotgun (WGS) entry which is preliminary data.</text>
</comment>
<name>A0AB34PUQ8_CANAX</name>
<organism evidence="2 3">
    <name type="scientific">Candida albicans P78048</name>
    <dbReference type="NCBI Taxonomy" id="1094989"/>
    <lineage>
        <taxon>Eukaryota</taxon>
        <taxon>Fungi</taxon>
        <taxon>Dikarya</taxon>
        <taxon>Ascomycota</taxon>
        <taxon>Saccharomycotina</taxon>
        <taxon>Pichiomycetes</taxon>
        <taxon>Debaryomycetaceae</taxon>
        <taxon>Candida/Lodderomyces clade</taxon>
        <taxon>Candida</taxon>
    </lineage>
</organism>
<accession>A0AB34PUQ8</accession>
<protein>
    <submittedName>
        <fullName evidence="2">Uncharacterized protein</fullName>
    </submittedName>
</protein>
<keyword evidence="1" id="KW-0472">Membrane</keyword>
<evidence type="ECO:0000256" key="1">
    <source>
        <dbReference type="SAM" id="Phobius"/>
    </source>
</evidence>
<keyword evidence="1" id="KW-1133">Transmembrane helix</keyword>